<keyword evidence="2" id="KW-1185">Reference proteome</keyword>
<proteinExistence type="predicted"/>
<dbReference type="PANTHER" id="PTHR23352">
    <property type="entry name" value="NEURAL PROLIFERATION DIFFERENTIATION AND CONTROL PROTEIN-1 NPDC-1 PROTEIN"/>
    <property type="match status" value="1"/>
</dbReference>
<feature type="region of interest" description="Disordered" evidence="1">
    <location>
        <begin position="173"/>
        <end position="240"/>
    </location>
</feature>
<feature type="compositionally biased region" description="Acidic residues" evidence="1">
    <location>
        <begin position="223"/>
        <end position="232"/>
    </location>
</feature>
<dbReference type="GeneID" id="103249244"/>
<evidence type="ECO:0000313" key="2">
    <source>
        <dbReference type="Proteomes" id="UP000189704"/>
    </source>
</evidence>
<dbReference type="Pfam" id="PF06809">
    <property type="entry name" value="NPDC1"/>
    <property type="match status" value="2"/>
</dbReference>
<dbReference type="CTD" id="56654"/>
<dbReference type="PANTHER" id="PTHR23352:SF2">
    <property type="entry name" value="NEURAL PROLIFERATION DIFFERENTIATION AND CONTROL PROTEIN 1"/>
    <property type="match status" value="1"/>
</dbReference>
<dbReference type="OrthoDB" id="6270617at2759"/>
<reference evidence="3" key="1">
    <citation type="submission" date="2025-08" db="UniProtKB">
        <authorList>
            <consortium name="RefSeq"/>
        </authorList>
    </citation>
    <scope>IDENTIFICATION</scope>
</reference>
<dbReference type="InterPro" id="IPR009635">
    <property type="entry name" value="NPDC1"/>
</dbReference>
<evidence type="ECO:0000313" key="3">
    <source>
        <dbReference type="RefSeq" id="XP_021563146.1"/>
    </source>
</evidence>
<accession>A0A3Q0DJN4</accession>
<name>A0A3Q0DJN4_CARSF</name>
<evidence type="ECO:0000256" key="1">
    <source>
        <dbReference type="SAM" id="MobiDB-lite"/>
    </source>
</evidence>
<sequence length="329" mass="34268">PPLLPPGGFTGSRARAPASVAVQTRRWAPGGPPAALRVPLPMSTPAHLCVCAPVYLSVQGRELALPSASASSPDVATCPRSLDCALKRRARCPPGAHACGPCLQPFQEDLQGLCVPRMRRPPGESRPQPRLEEEIDFLAQELARKEAGKEASHWSFTVLPLPKALQRLPEPASLGFSERGRGPEPGPSSTRGAPAPTPRGCGRTQRSPPPRHKEPPKEVDSASSDEENEDGDFTVYECPGLAPQPEALRVAARGRARRASGLCPALANPPSGLGSGALAAVGGWRAKQDWAGAGASAPWEGTEAAEPAGGPWLLLLLGRLATARGACGG</sequence>
<gene>
    <name evidence="3" type="primary">NPDC1</name>
</gene>
<organism evidence="2 3">
    <name type="scientific">Carlito syrichta</name>
    <name type="common">Philippine tarsier</name>
    <name type="synonym">Tarsius syrichta</name>
    <dbReference type="NCBI Taxonomy" id="1868482"/>
    <lineage>
        <taxon>Eukaryota</taxon>
        <taxon>Metazoa</taxon>
        <taxon>Chordata</taxon>
        <taxon>Craniata</taxon>
        <taxon>Vertebrata</taxon>
        <taxon>Euteleostomi</taxon>
        <taxon>Mammalia</taxon>
        <taxon>Eutheria</taxon>
        <taxon>Euarchontoglires</taxon>
        <taxon>Primates</taxon>
        <taxon>Haplorrhini</taxon>
        <taxon>Tarsiiformes</taxon>
        <taxon>Tarsiidae</taxon>
        <taxon>Carlito</taxon>
    </lineage>
</organism>
<dbReference type="RefSeq" id="XP_021563146.1">
    <property type="nucleotide sequence ID" value="XM_021707471.1"/>
</dbReference>
<dbReference type="AlphaFoldDB" id="A0A3Q0DJN4"/>
<dbReference type="Proteomes" id="UP000189704">
    <property type="component" value="Unplaced"/>
</dbReference>
<feature type="compositionally biased region" description="Basic and acidic residues" evidence="1">
    <location>
        <begin position="211"/>
        <end position="220"/>
    </location>
</feature>
<feature type="non-terminal residue" evidence="3">
    <location>
        <position position="1"/>
    </location>
</feature>
<dbReference type="KEGG" id="csyr:103249244"/>
<protein>
    <submittedName>
        <fullName evidence="3">Neural proliferation differentiation and control protein 1</fullName>
    </submittedName>
</protein>
<dbReference type="GO" id="GO:0016020">
    <property type="term" value="C:membrane"/>
    <property type="evidence" value="ECO:0007669"/>
    <property type="project" value="InterPro"/>
</dbReference>